<protein>
    <submittedName>
        <fullName evidence="1">Uncharacterized protein</fullName>
    </submittedName>
</protein>
<gene>
    <name evidence="1" type="ORF">ALE3EI_1464</name>
</gene>
<dbReference type="KEGG" id="alti:ALE3EI_1464"/>
<dbReference type="EMBL" id="CP052909">
    <property type="protein sequence ID" value="QNJ98024.1"/>
    <property type="molecule type" value="Genomic_DNA"/>
</dbReference>
<name>A0A7G8PUK8_9FLAO</name>
<organism evidence="1 2">
    <name type="scientific">Constantimarinum furrinae</name>
    <dbReference type="NCBI Taxonomy" id="2562285"/>
    <lineage>
        <taxon>Bacteria</taxon>
        <taxon>Pseudomonadati</taxon>
        <taxon>Bacteroidota</taxon>
        <taxon>Flavobacteriia</taxon>
        <taxon>Flavobacteriales</taxon>
        <taxon>Flavobacteriaceae</taxon>
        <taxon>Altibacter/Constantimarinum group</taxon>
        <taxon>Constantimarinum</taxon>
    </lineage>
</organism>
<keyword evidence="2" id="KW-1185">Reference proteome</keyword>
<proteinExistence type="predicted"/>
<evidence type="ECO:0000313" key="2">
    <source>
        <dbReference type="Proteomes" id="UP000515514"/>
    </source>
</evidence>
<dbReference type="RefSeq" id="WP_186987650.1">
    <property type="nucleotide sequence ID" value="NZ_CP052909.1"/>
</dbReference>
<dbReference type="Proteomes" id="UP000515514">
    <property type="component" value="Chromosome"/>
</dbReference>
<accession>A0A7G8PUK8</accession>
<dbReference type="AlphaFoldDB" id="A0A7G8PUK8"/>
<evidence type="ECO:0000313" key="1">
    <source>
        <dbReference type="EMBL" id="QNJ98024.1"/>
    </source>
</evidence>
<reference evidence="1 2" key="1">
    <citation type="submission" date="2020-04" db="EMBL/GenBank/DDBJ databases">
        <title>Genome sequence of Altibacter aquimarinus strain ALE3EI.</title>
        <authorList>
            <person name="Oh H.-M."/>
            <person name="Jang D."/>
        </authorList>
    </citation>
    <scope>NUCLEOTIDE SEQUENCE [LARGE SCALE GENOMIC DNA]</scope>
    <source>
        <strain evidence="1 2">ALE3EI</strain>
    </source>
</reference>
<sequence length="265" mass="30522">MNKYFIGIFIFLNVVSNGFSQKTVNDFQFVSVPEYYEFLHERDQYQLNTYTKFLLNKYGFNAFFESELPNVRRCDGLYATLEGSPGFVYTKLTVVLKDCEGNEIFRGETGKSKEKEFKRAYHEALREAFESVERLYANQKDVKVTLKDDVSEAKEVNVQQMSDSDEKNEENSVSFGTGVKMNNEVKTNNTYLNNDTTFSLSKNPEGYSLWELGSTKKLKGNLIENKEGSFQFVDTSGNTFPGYFDKDGNLIIETSFSQMVFLKRN</sequence>